<protein>
    <submittedName>
        <fullName evidence="2">Uncharacterized protein</fullName>
    </submittedName>
</protein>
<proteinExistence type="predicted"/>
<name>A0A0G1CFB7_9BACT</name>
<comment type="caution">
    <text evidence="2">The sequence shown here is derived from an EMBL/GenBank/DDBJ whole genome shotgun (WGS) entry which is preliminary data.</text>
</comment>
<dbReference type="EMBL" id="LCDG01000002">
    <property type="protein sequence ID" value="KKS48248.1"/>
    <property type="molecule type" value="Genomic_DNA"/>
</dbReference>
<keyword evidence="1" id="KW-1133">Transmembrane helix</keyword>
<dbReference type="Proteomes" id="UP000034704">
    <property type="component" value="Unassembled WGS sequence"/>
</dbReference>
<feature type="transmembrane region" description="Helical" evidence="1">
    <location>
        <begin position="7"/>
        <end position="26"/>
    </location>
</feature>
<gene>
    <name evidence="2" type="ORF">UV12_C0002G0097</name>
</gene>
<dbReference type="STRING" id="1618756.UV12_C0002G0097"/>
<evidence type="ECO:0000256" key="1">
    <source>
        <dbReference type="SAM" id="Phobius"/>
    </source>
</evidence>
<reference evidence="2 3" key="1">
    <citation type="journal article" date="2015" name="Nature">
        <title>rRNA introns, odd ribosomes, and small enigmatic genomes across a large radiation of phyla.</title>
        <authorList>
            <person name="Brown C.T."/>
            <person name="Hug L.A."/>
            <person name="Thomas B.C."/>
            <person name="Sharon I."/>
            <person name="Castelle C.J."/>
            <person name="Singh A."/>
            <person name="Wilkins M.J."/>
            <person name="Williams K.H."/>
            <person name="Banfield J.F."/>
        </authorList>
    </citation>
    <scope>NUCLEOTIDE SEQUENCE [LARGE SCALE GENOMIC DNA]</scope>
</reference>
<evidence type="ECO:0000313" key="3">
    <source>
        <dbReference type="Proteomes" id="UP000034704"/>
    </source>
</evidence>
<keyword evidence="1" id="KW-0812">Transmembrane</keyword>
<keyword evidence="1" id="KW-0472">Membrane</keyword>
<accession>A0A0G1CFB7</accession>
<dbReference type="AlphaFoldDB" id="A0A0G1CFB7"/>
<evidence type="ECO:0000313" key="2">
    <source>
        <dbReference type="EMBL" id="KKS48248.1"/>
    </source>
</evidence>
<organism evidence="2 3">
    <name type="scientific">Candidatus Nomurabacteria bacterium GW2011_GWC2_42_20</name>
    <dbReference type="NCBI Taxonomy" id="1618756"/>
    <lineage>
        <taxon>Bacteria</taxon>
        <taxon>Candidatus Nomuraibacteriota</taxon>
    </lineage>
</organism>
<sequence length="261" mass="28637">MDQQFKKIFSVALAVIVGVGIIFFALRGIGLRDNKVSFEPTIIDGSWKDSLLTIPSSKALDVLQNNQIIEATTTADIIARELVANYALVQQSRATTTLSDTDAQSIAQMLVDKIDIPKGTIYSANDTRTSNDNSSAAITNYINNVSEIMQNFSLSHKTNEVVIFKESLALKDETKLQGLASIAIEYKNLQKNLLAVSTPSTMASLHLRLVQSYSNIESAVTSMQKILTDPILGLAAYTQYKKENDVLSALDTEYQSYGSLR</sequence>